<accession>A0A371DB57</accession>
<organism evidence="1 2">
    <name type="scientific">Lentinus brumalis</name>
    <dbReference type="NCBI Taxonomy" id="2498619"/>
    <lineage>
        <taxon>Eukaryota</taxon>
        <taxon>Fungi</taxon>
        <taxon>Dikarya</taxon>
        <taxon>Basidiomycota</taxon>
        <taxon>Agaricomycotina</taxon>
        <taxon>Agaricomycetes</taxon>
        <taxon>Polyporales</taxon>
        <taxon>Polyporaceae</taxon>
        <taxon>Lentinus</taxon>
    </lineage>
</organism>
<dbReference type="InterPro" id="IPR011009">
    <property type="entry name" value="Kinase-like_dom_sf"/>
</dbReference>
<dbReference type="CDD" id="cd21037">
    <property type="entry name" value="MLKL_NTD"/>
    <property type="match status" value="1"/>
</dbReference>
<dbReference type="GO" id="GO:0007166">
    <property type="term" value="P:cell surface receptor signaling pathway"/>
    <property type="evidence" value="ECO:0007669"/>
    <property type="project" value="InterPro"/>
</dbReference>
<reference evidence="1 2" key="1">
    <citation type="journal article" date="2018" name="Biotechnol. Biofuels">
        <title>Integrative visual omics of the white-rot fungus Polyporus brumalis exposes the biotechnological potential of its oxidative enzymes for delignifying raw plant biomass.</title>
        <authorList>
            <person name="Miyauchi S."/>
            <person name="Rancon A."/>
            <person name="Drula E."/>
            <person name="Hage H."/>
            <person name="Chaduli D."/>
            <person name="Favel A."/>
            <person name="Grisel S."/>
            <person name="Henrissat B."/>
            <person name="Herpoel-Gimbert I."/>
            <person name="Ruiz-Duenas F.J."/>
            <person name="Chevret D."/>
            <person name="Hainaut M."/>
            <person name="Lin J."/>
            <person name="Wang M."/>
            <person name="Pangilinan J."/>
            <person name="Lipzen A."/>
            <person name="Lesage-Meessen L."/>
            <person name="Navarro D."/>
            <person name="Riley R."/>
            <person name="Grigoriev I.V."/>
            <person name="Zhou S."/>
            <person name="Raouche S."/>
            <person name="Rosso M.N."/>
        </authorList>
    </citation>
    <scope>NUCLEOTIDE SEQUENCE [LARGE SCALE GENOMIC DNA]</scope>
    <source>
        <strain evidence="1 2">BRFM 1820</strain>
    </source>
</reference>
<dbReference type="InterPro" id="IPR059179">
    <property type="entry name" value="MLKL-like_MCAfunc"/>
</dbReference>
<evidence type="ECO:0008006" key="3">
    <source>
        <dbReference type="Google" id="ProtNLM"/>
    </source>
</evidence>
<dbReference type="InterPro" id="IPR036537">
    <property type="entry name" value="Adaptor_Cbl_N_dom_sf"/>
</dbReference>
<gene>
    <name evidence="1" type="ORF">OH76DRAFT_510984</name>
</gene>
<keyword evidence="2" id="KW-1185">Reference proteome</keyword>
<dbReference type="EMBL" id="KZ857403">
    <property type="protein sequence ID" value="RDX49763.1"/>
    <property type="molecule type" value="Genomic_DNA"/>
</dbReference>
<proteinExistence type="predicted"/>
<dbReference type="Proteomes" id="UP000256964">
    <property type="component" value="Unassembled WGS sequence"/>
</dbReference>
<name>A0A371DB57_9APHY</name>
<evidence type="ECO:0000313" key="1">
    <source>
        <dbReference type="EMBL" id="RDX49763.1"/>
    </source>
</evidence>
<dbReference type="SUPFAM" id="SSF56112">
    <property type="entry name" value="Protein kinase-like (PK-like)"/>
    <property type="match status" value="1"/>
</dbReference>
<evidence type="ECO:0000313" key="2">
    <source>
        <dbReference type="Proteomes" id="UP000256964"/>
    </source>
</evidence>
<dbReference type="OrthoDB" id="2746911at2759"/>
<dbReference type="AlphaFoldDB" id="A0A371DB57"/>
<dbReference type="STRING" id="139420.A0A371DB57"/>
<dbReference type="Gene3D" id="1.20.930.20">
    <property type="entry name" value="Adaptor protein Cbl, N-terminal domain"/>
    <property type="match status" value="1"/>
</dbReference>
<sequence length="415" mass="47350">MNRTLRALRISEKVADGIPVPGLKSAINIALSIAEMADEAKNARERCRQLAERAAMFTLAVYEHLRRSDATIGSAEMTEHVANFLCALEDIEAYMRRQGRKSLFSVMRSSGRIDEDIARLNTTLEDAVRLFNMQNSLRANAQLSLISDAHSRLLTHADDVDRVGAILLSRTRVVEAGVTELVRRDVTVDGTLKLFGREDIHLLEELEPEVPWPDSDETPVMRYRAELRQSRNAVVIRRFPRNDDRFRRAVEVSKRIWHPYIVQTLGVSRPDPHQAFIVQDGMGMNGAQLLVHLRKLRGLDKLNYVIECMKQLNASLSHLCVGWVGMLMRPQSAFDYMKDNGMNWPSQEDDMHNIFPQDLVLLPNGKLQWDLNNWAMPVLPCFIDLPKLRTHQSPLRTYARSPCRSRKNMVFSIAG</sequence>
<protein>
    <recommendedName>
        <fullName evidence="3">Protein kinase domain-containing protein</fullName>
    </recommendedName>
</protein>